<feature type="domain" description="Glycosyl hydrolase family 13 catalytic" evidence="10">
    <location>
        <begin position="628"/>
        <end position="955"/>
    </location>
</feature>
<organism evidence="11 12">
    <name type="scientific">Thalassotalea castellviae</name>
    <dbReference type="NCBI Taxonomy" id="3075612"/>
    <lineage>
        <taxon>Bacteria</taxon>
        <taxon>Pseudomonadati</taxon>
        <taxon>Pseudomonadota</taxon>
        <taxon>Gammaproteobacteria</taxon>
        <taxon>Alteromonadales</taxon>
        <taxon>Colwelliaceae</taxon>
        <taxon>Thalassotalea</taxon>
    </lineage>
</organism>
<dbReference type="InterPro" id="IPR006047">
    <property type="entry name" value="GH13_cat_dom"/>
</dbReference>
<dbReference type="Pfam" id="PF02922">
    <property type="entry name" value="CBM_48"/>
    <property type="match status" value="1"/>
</dbReference>
<dbReference type="CDD" id="cd02861">
    <property type="entry name" value="E_set_pullulanase_like"/>
    <property type="match status" value="3"/>
</dbReference>
<dbReference type="Pfam" id="PF11852">
    <property type="entry name" value="Pullul_strch_C"/>
    <property type="match status" value="1"/>
</dbReference>
<keyword evidence="4" id="KW-0326">Glycosidase</keyword>
<evidence type="ECO:0000256" key="1">
    <source>
        <dbReference type="ARBA" id="ARBA00008061"/>
    </source>
</evidence>
<dbReference type="SUPFAM" id="SSF51445">
    <property type="entry name" value="(Trans)glycosidases"/>
    <property type="match status" value="1"/>
</dbReference>
<protein>
    <recommendedName>
        <fullName evidence="6">pullulanase</fullName>
        <ecNumber evidence="6">3.2.1.41</ecNumber>
    </recommendedName>
    <alternativeName>
        <fullName evidence="7">Alpha-dextrin endo-1,6-alpha-glucosidase</fullName>
    </alternativeName>
    <alternativeName>
        <fullName evidence="8">Pullulan 6-glucanohydrolase</fullName>
    </alternativeName>
</protein>
<dbReference type="Proteomes" id="UP001266357">
    <property type="component" value="Unassembled WGS sequence"/>
</dbReference>
<reference evidence="11 12" key="1">
    <citation type="submission" date="2023-09" db="EMBL/GenBank/DDBJ databases">
        <authorList>
            <person name="Rey-Velasco X."/>
        </authorList>
    </citation>
    <scope>NUCLEOTIDE SEQUENCE [LARGE SCALE GENOMIC DNA]</scope>
    <source>
        <strain evidence="11 12">W431</strain>
    </source>
</reference>
<sequence>MKLISHLLLGLMLLTSTLVQADWQETVDTEFNYSSRPVYDRVNRQYTSVVTITNLSDASISGAMRVLIRASSHQVFNTDGETSGIPYINLAIDELAAGESHNFTLKLELKRDLVALDLSAEVDIKTLSTGLDLASDQIAVFYNRTDGNYDGWGLHLWNGEGCGNYAAPTTDSPNFANWGDPYPVDGVHPDFGGYYILTVEPEAQCYNFIIHKGNEKALGNNNSRFEPENGQQGFTFNGYPDIWYTPVTSRPIFLDGARAHWLDTSALLWSTEANNADSYRLYHAAEANVTELNQHTLSALPFVTINPTTINEHYFSENPHLTGFQGFSIDLLEQEAKQFIKEQLLVVALDAEGNLLDATRVQTPRLLDYLYTRNTNDADEAVLGLQYQGEQVTASVWAPTASQVKINIYNAAKQLVASHVMSPDSATGIWSYTGNKNDVDRLFYRYELTVYHPLTGQIETLNSTDPYSVGLSTNGAYTQFVNLDDSDLKPIGWDTHIVPTVTDAEDSIIYESHIRDFSILDQSTSEANRGKYLAFTELSSAPMQHLQSLQNAGLTHFHVLPANDIASIEEAPSQRVDVTDTVAQLCQRNSNAPVCGVEDNNAVLLDVLNSYDPSSTQAQALVESMRAFDGFNWGYDPQHFAAPEGSYASNADGVARIIEMRAMNQALHEIGLRVVLDVVYNHTASSGLYDKSVLDKVVPGYYQRLNEFSGMIENSTCCENTATEHKMMAKLMSDSLVSFAQHFGYDGFRFDLMGHLPKQAVIDAREAVRAVDADTYFYGEGWNFGEVVNNRRFEQASQLNMAGSEIGTFSDRQRDAVRSAALFNSGGSLNEQDTIRVGLVGNVGSYHFTAASGAYLSTYDYQWNGQPAGYSSDPADTVNYVSKHDNETLWDQLQYNLPSDLSLSDRVRIHNISLSLPLLSQGIPFLHMGSDLIRSKSMDRNTYDAGDWFNRVDFTQLESNWNIGLPLAQDNENKWAVISGISANPNSAIASQDIQFSSEVFKEFINIRATSKLFRLNSAEDISARIKFHNTGSEQTQGLVVMSLDDGIGLTDIDENHDAIVVLFNGSNQEQSFYIAKASDFSLHAKQLNSIDNTVQTASFNQGTFTVPAYTTAVFVKPQGATQGYGLSARPPYSENTLYLRGGMNAWDTSDAFTYVGDDKYQLEVSLLAGNYEFKIAGENFSHANIGGGFSMPIGQSANLTNGGNNLYLNLIADGTYIFELDASNADNPTLMITPDDPNAIPAPYGESTVYLRGLMADWGTNRPLTYAGNGIYRGSYVIAAGDHSLKVADADWGGTGGPNLGGSINATVGTTFELTPGSNDNLSLSLTAEQELVFVLDANNVNSPRLTIRAIEPFAGTTFYLRGSMNNWGINTPFVYQGNGLYHAMVDVEAADHEFKIANEDFSIAYGVNETLLEAQALTLSTTGGNVQLPVPSTVTVTFILDADQVGYPKISFSQ</sequence>
<dbReference type="Gene3D" id="2.60.40.1110">
    <property type="match status" value="1"/>
</dbReference>
<dbReference type="Pfam" id="PF17967">
    <property type="entry name" value="Pullulanase_N2"/>
    <property type="match status" value="1"/>
</dbReference>
<gene>
    <name evidence="11" type="primary">pulA</name>
    <name evidence="11" type="ORF">RM573_07015</name>
</gene>
<dbReference type="SUPFAM" id="SSF51011">
    <property type="entry name" value="Glycosyl hydrolase domain"/>
    <property type="match status" value="1"/>
</dbReference>
<dbReference type="InterPro" id="IPR017853">
    <property type="entry name" value="GH"/>
</dbReference>
<dbReference type="EMBL" id="JAVRIF010000003">
    <property type="protein sequence ID" value="MDT0603342.1"/>
    <property type="molecule type" value="Genomic_DNA"/>
</dbReference>
<evidence type="ECO:0000256" key="4">
    <source>
        <dbReference type="ARBA" id="ARBA00023295"/>
    </source>
</evidence>
<comment type="similarity">
    <text evidence="1">Belongs to the glycosyl hydrolase 13 family.</text>
</comment>
<evidence type="ECO:0000256" key="5">
    <source>
        <dbReference type="ARBA" id="ARBA00023965"/>
    </source>
</evidence>
<name>A0ABU2ZZI1_9GAMM</name>
<dbReference type="PANTHER" id="PTHR43002">
    <property type="entry name" value="GLYCOGEN DEBRANCHING ENZYME"/>
    <property type="match status" value="1"/>
</dbReference>
<evidence type="ECO:0000313" key="12">
    <source>
        <dbReference type="Proteomes" id="UP001266357"/>
    </source>
</evidence>
<dbReference type="InterPro" id="IPR014756">
    <property type="entry name" value="Ig_E-set"/>
</dbReference>
<dbReference type="InterPro" id="IPR013783">
    <property type="entry name" value="Ig-like_fold"/>
</dbReference>
<dbReference type="SUPFAM" id="SSF81296">
    <property type="entry name" value="E set domains"/>
    <property type="match status" value="2"/>
</dbReference>
<keyword evidence="2 9" id="KW-0732">Signal</keyword>
<evidence type="ECO:0000256" key="9">
    <source>
        <dbReference type="SAM" id="SignalP"/>
    </source>
</evidence>
<evidence type="ECO:0000256" key="2">
    <source>
        <dbReference type="ARBA" id="ARBA00022729"/>
    </source>
</evidence>
<proteinExistence type="inferred from homology"/>
<dbReference type="Gene3D" id="2.60.40.10">
    <property type="entry name" value="Immunoglobulins"/>
    <property type="match status" value="4"/>
</dbReference>
<keyword evidence="12" id="KW-1185">Reference proteome</keyword>
<dbReference type="NCBIfam" id="TIGR02103">
    <property type="entry name" value="pullul_strch"/>
    <property type="match status" value="1"/>
</dbReference>
<comment type="caution">
    <text evidence="11">The sequence shown here is derived from an EMBL/GenBank/DDBJ whole genome shotgun (WGS) entry which is preliminary data.</text>
</comment>
<accession>A0ABU2ZZI1</accession>
<dbReference type="RefSeq" id="WP_311579340.1">
    <property type="nucleotide sequence ID" value="NZ_JAVRIF010000003.1"/>
</dbReference>
<dbReference type="InterPro" id="IPR024561">
    <property type="entry name" value="Pullul_strch_C"/>
</dbReference>
<dbReference type="InterPro" id="IPR005323">
    <property type="entry name" value="CBM41_pullulanase"/>
</dbReference>
<dbReference type="InterPro" id="IPR013784">
    <property type="entry name" value="Carb-bd-like_fold"/>
</dbReference>
<dbReference type="CDD" id="cd10315">
    <property type="entry name" value="CBM41_pullulanase"/>
    <property type="match status" value="1"/>
</dbReference>
<dbReference type="Pfam" id="PF03714">
    <property type="entry name" value="PUD"/>
    <property type="match status" value="1"/>
</dbReference>
<evidence type="ECO:0000259" key="10">
    <source>
        <dbReference type="SMART" id="SM00642"/>
    </source>
</evidence>
<dbReference type="CDD" id="cd11341">
    <property type="entry name" value="AmyAc_Pullulanase_LD-like"/>
    <property type="match status" value="1"/>
</dbReference>
<comment type="catalytic activity">
    <reaction evidence="5">
        <text>Hydrolysis of (1-&gt;6)-alpha-D-glucosidic linkages in pullulan, amylopectin and glycogen, and in the alpha- and beta-limit dextrins of amylopectin and glycogen.</text>
        <dbReference type="EC" id="3.2.1.41"/>
    </reaction>
</comment>
<evidence type="ECO:0000313" key="11">
    <source>
        <dbReference type="EMBL" id="MDT0603342.1"/>
    </source>
</evidence>
<feature type="chain" id="PRO_5046392936" description="pullulanase" evidence="9">
    <location>
        <begin position="22"/>
        <end position="1456"/>
    </location>
</feature>
<dbReference type="CDD" id="cd02860">
    <property type="entry name" value="E_set_Pullulanase"/>
    <property type="match status" value="1"/>
</dbReference>
<dbReference type="Gene3D" id="2.60.40.1180">
    <property type="entry name" value="Golgi alpha-mannosidase II"/>
    <property type="match status" value="1"/>
</dbReference>
<dbReference type="Gene3D" id="3.20.20.80">
    <property type="entry name" value="Glycosidases"/>
    <property type="match status" value="1"/>
</dbReference>
<keyword evidence="3" id="KW-0378">Hydrolase</keyword>
<evidence type="ECO:0000256" key="8">
    <source>
        <dbReference type="ARBA" id="ARBA00031076"/>
    </source>
</evidence>
<dbReference type="InterPro" id="IPR004193">
    <property type="entry name" value="Glyco_hydro_13_N"/>
</dbReference>
<dbReference type="InterPro" id="IPR011839">
    <property type="entry name" value="Pullul_strch"/>
</dbReference>
<evidence type="ECO:0000256" key="6">
    <source>
        <dbReference type="ARBA" id="ARBA00024062"/>
    </source>
</evidence>
<feature type="signal peptide" evidence="9">
    <location>
        <begin position="1"/>
        <end position="21"/>
    </location>
</feature>
<dbReference type="Gene3D" id="2.60.40.1130">
    <property type="entry name" value="Rab geranylgeranyltransferase alpha-subunit, insert domain"/>
    <property type="match status" value="1"/>
</dbReference>
<dbReference type="SMART" id="SM00642">
    <property type="entry name" value="Aamy"/>
    <property type="match status" value="1"/>
</dbReference>
<evidence type="ECO:0000256" key="3">
    <source>
        <dbReference type="ARBA" id="ARBA00022801"/>
    </source>
</evidence>
<dbReference type="SUPFAM" id="SSF49452">
    <property type="entry name" value="Starch-binding domain-like"/>
    <property type="match status" value="1"/>
</dbReference>
<dbReference type="EC" id="3.2.1.41" evidence="6"/>
<dbReference type="InterPro" id="IPR040671">
    <property type="entry name" value="Pullulanase_N2"/>
</dbReference>
<dbReference type="InterPro" id="IPR013780">
    <property type="entry name" value="Glyco_hydro_b"/>
</dbReference>
<evidence type="ECO:0000256" key="7">
    <source>
        <dbReference type="ARBA" id="ARBA00029618"/>
    </source>
</evidence>